<dbReference type="EMBL" id="CP065050">
    <property type="protein sequence ID" value="QPI61011.1"/>
    <property type="molecule type" value="Genomic_DNA"/>
</dbReference>
<comment type="similarity">
    <text evidence="1">Belongs to the short-chain dehydrogenases/reductases (SDR) family.</text>
</comment>
<dbReference type="Pfam" id="PF13561">
    <property type="entry name" value="adh_short_C2"/>
    <property type="match status" value="1"/>
</dbReference>
<name>A0ABX6WKY3_STRMQ</name>
<gene>
    <name evidence="3" type="ORF">I1A49_44340</name>
</gene>
<dbReference type="Gene3D" id="3.40.50.720">
    <property type="entry name" value="NAD(P)-binding Rossmann-like Domain"/>
    <property type="match status" value="1"/>
</dbReference>
<proteinExistence type="inferred from homology"/>
<dbReference type="InterPro" id="IPR002347">
    <property type="entry name" value="SDR_fam"/>
</dbReference>
<dbReference type="Proteomes" id="UP000663421">
    <property type="component" value="Chromosome"/>
</dbReference>
<keyword evidence="4" id="KW-1185">Reference proteome</keyword>
<dbReference type="SUPFAM" id="SSF51735">
    <property type="entry name" value="NAD(P)-binding Rossmann-fold domains"/>
    <property type="match status" value="1"/>
</dbReference>
<accession>A0ABX6WKY3</accession>
<evidence type="ECO:0000313" key="4">
    <source>
        <dbReference type="Proteomes" id="UP000663421"/>
    </source>
</evidence>
<evidence type="ECO:0000256" key="1">
    <source>
        <dbReference type="ARBA" id="ARBA00006484"/>
    </source>
</evidence>
<feature type="domain" description="Ketoreductase" evidence="2">
    <location>
        <begin position="3"/>
        <end position="190"/>
    </location>
</feature>
<dbReference type="SMART" id="SM00822">
    <property type="entry name" value="PKS_KR"/>
    <property type="match status" value="1"/>
</dbReference>
<dbReference type="PANTHER" id="PTHR42879">
    <property type="entry name" value="3-OXOACYL-(ACYL-CARRIER-PROTEIN) REDUCTASE"/>
    <property type="match status" value="1"/>
</dbReference>
<dbReference type="InterPro" id="IPR050259">
    <property type="entry name" value="SDR"/>
</dbReference>
<reference evidence="3 4" key="1">
    <citation type="submission" date="2020-11" db="EMBL/GenBank/DDBJ databases">
        <title>Complete genome sequence unveiled secondary metabolic potentials in Streptomyces solisilvae HNM0141.</title>
        <authorList>
            <person name="Huang X."/>
        </authorList>
    </citation>
    <scope>NUCLEOTIDE SEQUENCE [LARGE SCALE GENOMIC DNA]</scope>
    <source>
        <strain evidence="3 4">HNM0141</strain>
    </source>
</reference>
<dbReference type="PANTHER" id="PTHR42879:SF2">
    <property type="entry name" value="3-OXOACYL-[ACYL-CARRIER-PROTEIN] REDUCTASE FABG"/>
    <property type="match status" value="1"/>
</dbReference>
<evidence type="ECO:0000259" key="2">
    <source>
        <dbReference type="SMART" id="SM00822"/>
    </source>
</evidence>
<organism evidence="3 4">
    <name type="scientific">Streptomyces malaysiensis</name>
    <dbReference type="NCBI Taxonomy" id="92644"/>
    <lineage>
        <taxon>Bacteria</taxon>
        <taxon>Bacillati</taxon>
        <taxon>Actinomycetota</taxon>
        <taxon>Actinomycetes</taxon>
        <taxon>Kitasatosporales</taxon>
        <taxon>Streptomycetaceae</taxon>
        <taxon>Streptomyces</taxon>
        <taxon>Streptomyces violaceusniger group</taxon>
    </lineage>
</organism>
<sequence>MPPTTLVTGAARGLGAAIARQFGTRGHHVIVNYRTGAADAADIVRDIEATGGSASSARADVTDPLAVDQMVTGILATHGRIDTVVVNANTAPPPFAALADLSWTAFASKVTGELAGAFHLTKRVLEPMRAQGAGRIVYIGSTAADYVGEGRLAHGTAKSALATFARHVAAESARDGVSVLVVAPGAVRTPATAEVLAGERGAVLARESVLGRVLEPEDVAAAVALAADPALRAATGTTLRIDGGWSVLVGGPSS</sequence>
<protein>
    <submittedName>
        <fullName evidence="3">SDR family oxidoreductase</fullName>
    </submittedName>
</protein>
<evidence type="ECO:0000313" key="3">
    <source>
        <dbReference type="EMBL" id="QPI61011.1"/>
    </source>
</evidence>
<dbReference type="InterPro" id="IPR057326">
    <property type="entry name" value="KR_dom"/>
</dbReference>
<dbReference type="InterPro" id="IPR036291">
    <property type="entry name" value="NAD(P)-bd_dom_sf"/>
</dbReference>
<dbReference type="PRINTS" id="PR00081">
    <property type="entry name" value="GDHRDH"/>
</dbReference>